<evidence type="ECO:0000313" key="3">
    <source>
        <dbReference type="EMBL" id="SHF25526.1"/>
    </source>
</evidence>
<keyword evidence="2" id="KW-0732">Signal</keyword>
<organism evidence="3 4">
    <name type="scientific">Cnuella takakiae</name>
    <dbReference type="NCBI Taxonomy" id="1302690"/>
    <lineage>
        <taxon>Bacteria</taxon>
        <taxon>Pseudomonadati</taxon>
        <taxon>Bacteroidota</taxon>
        <taxon>Chitinophagia</taxon>
        <taxon>Chitinophagales</taxon>
        <taxon>Chitinophagaceae</taxon>
        <taxon>Cnuella</taxon>
    </lineage>
</organism>
<feature type="signal peptide" evidence="2">
    <location>
        <begin position="1"/>
        <end position="20"/>
    </location>
</feature>
<accession>A0A1M5A670</accession>
<sequence>MKHKCLSLLVLMLATLASFAQQPSATVEMADTFRSNGKIYVVVAVILTIFIGIVLYLVRLDRKVSRLEQETR</sequence>
<dbReference type="Pfam" id="PF20077">
    <property type="entry name" value="CcmD_alt"/>
    <property type="match status" value="1"/>
</dbReference>
<keyword evidence="4" id="KW-1185">Reference proteome</keyword>
<feature type="transmembrane region" description="Helical" evidence="1">
    <location>
        <begin position="39"/>
        <end position="58"/>
    </location>
</feature>
<name>A0A1M5A670_9BACT</name>
<dbReference type="OrthoDB" id="886941at2"/>
<protein>
    <submittedName>
        <fullName evidence="3">CcmD family protein</fullName>
    </submittedName>
</protein>
<keyword evidence="1" id="KW-0812">Transmembrane</keyword>
<reference evidence="3 4" key="1">
    <citation type="submission" date="2016-11" db="EMBL/GenBank/DDBJ databases">
        <authorList>
            <person name="Jaros S."/>
            <person name="Januszkiewicz K."/>
            <person name="Wedrychowicz H."/>
        </authorList>
    </citation>
    <scope>NUCLEOTIDE SEQUENCE [LARGE SCALE GENOMIC DNA]</scope>
    <source>
        <strain evidence="3 4">DSM 26897</strain>
    </source>
</reference>
<gene>
    <name evidence="3" type="ORF">SAMN05444008_106124</name>
</gene>
<keyword evidence="1" id="KW-1133">Transmembrane helix</keyword>
<dbReference type="EMBL" id="FQUO01000006">
    <property type="protein sequence ID" value="SHF25526.1"/>
    <property type="molecule type" value="Genomic_DNA"/>
</dbReference>
<evidence type="ECO:0000256" key="2">
    <source>
        <dbReference type="SAM" id="SignalP"/>
    </source>
</evidence>
<evidence type="ECO:0000313" key="4">
    <source>
        <dbReference type="Proteomes" id="UP000184368"/>
    </source>
</evidence>
<feature type="chain" id="PRO_5013222948" evidence="2">
    <location>
        <begin position="21"/>
        <end position="72"/>
    </location>
</feature>
<dbReference type="RefSeq" id="WP_073042331.1">
    <property type="nucleotide sequence ID" value="NZ_FQUO01000006.1"/>
</dbReference>
<dbReference type="InterPro" id="IPR030888">
    <property type="entry name" value="Put_ccm"/>
</dbReference>
<dbReference type="Proteomes" id="UP000184368">
    <property type="component" value="Unassembled WGS sequence"/>
</dbReference>
<proteinExistence type="predicted"/>
<dbReference type="STRING" id="1302690.BUE76_09405"/>
<keyword evidence="1" id="KW-0472">Membrane</keyword>
<dbReference type="AlphaFoldDB" id="A0A1M5A670"/>
<evidence type="ECO:0000256" key="1">
    <source>
        <dbReference type="SAM" id="Phobius"/>
    </source>
</evidence>
<dbReference type="NCBIfam" id="TIGR04391">
    <property type="entry name" value="CcmD_alt_fam"/>
    <property type="match status" value="1"/>
</dbReference>